<protein>
    <recommendedName>
        <fullName evidence="5">DUF2884 domain-containing protein</fullName>
    </recommendedName>
</protein>
<evidence type="ECO:0000256" key="2">
    <source>
        <dbReference type="SAM" id="SignalP"/>
    </source>
</evidence>
<dbReference type="AlphaFoldDB" id="A0A4S3KMD2"/>
<dbReference type="RefSeq" id="WP_136257034.1">
    <property type="nucleotide sequence ID" value="NZ_MWIO01000007.1"/>
</dbReference>
<name>A0A4S3KMD2_9GAMM</name>
<feature type="signal peptide" evidence="2">
    <location>
        <begin position="1"/>
        <end position="21"/>
    </location>
</feature>
<sequence>MKSLTLNAIALALLLPLAACGQSGHTDSQPASSATTAQTAGDKAPTSWVARRVDNAMQKARQELATGNIDVDTVHVGNSLRLGRATSKAQITPQGDLLIDGKKVTATPEQQALLLDYRHRVIAIAEAGMEIGTQGADLGMHAASAALSGAFSGKSDAEIEAAIKPQTDRIQAAALELCKRLPDLRAAQQQLATAMPAFKPYATMTQEDVQDCDKNIANSGHKKGVTVLSF</sequence>
<accession>A0A4S3KMD2</accession>
<evidence type="ECO:0000313" key="4">
    <source>
        <dbReference type="Proteomes" id="UP000306317"/>
    </source>
</evidence>
<keyword evidence="2" id="KW-0732">Signal</keyword>
<organism evidence="3 4">
    <name type="scientific">Rhodanobacter lindaniclasticus</name>
    <dbReference type="NCBI Taxonomy" id="75310"/>
    <lineage>
        <taxon>Bacteria</taxon>
        <taxon>Pseudomonadati</taxon>
        <taxon>Pseudomonadota</taxon>
        <taxon>Gammaproteobacteria</taxon>
        <taxon>Lysobacterales</taxon>
        <taxon>Rhodanobacteraceae</taxon>
        <taxon>Rhodanobacter</taxon>
    </lineage>
</organism>
<dbReference type="OrthoDB" id="6057407at2"/>
<keyword evidence="4" id="KW-1185">Reference proteome</keyword>
<gene>
    <name evidence="3" type="ORF">B1991_01970</name>
</gene>
<feature type="region of interest" description="Disordered" evidence="1">
    <location>
        <begin position="24"/>
        <end position="46"/>
    </location>
</feature>
<evidence type="ECO:0000256" key="1">
    <source>
        <dbReference type="SAM" id="MobiDB-lite"/>
    </source>
</evidence>
<comment type="caution">
    <text evidence="3">The sequence shown here is derived from an EMBL/GenBank/DDBJ whole genome shotgun (WGS) entry which is preliminary data.</text>
</comment>
<evidence type="ECO:0008006" key="5">
    <source>
        <dbReference type="Google" id="ProtNLM"/>
    </source>
</evidence>
<feature type="chain" id="PRO_5020444873" description="DUF2884 domain-containing protein" evidence="2">
    <location>
        <begin position="22"/>
        <end position="230"/>
    </location>
</feature>
<evidence type="ECO:0000313" key="3">
    <source>
        <dbReference type="EMBL" id="THD09578.1"/>
    </source>
</evidence>
<dbReference type="Proteomes" id="UP000306317">
    <property type="component" value="Unassembled WGS sequence"/>
</dbReference>
<feature type="compositionally biased region" description="Low complexity" evidence="1">
    <location>
        <begin position="26"/>
        <end position="40"/>
    </location>
</feature>
<dbReference type="EMBL" id="MWIO01000007">
    <property type="protein sequence ID" value="THD09578.1"/>
    <property type="molecule type" value="Genomic_DNA"/>
</dbReference>
<reference evidence="3 4" key="1">
    <citation type="submission" date="2017-02" db="EMBL/GenBank/DDBJ databases">
        <title>Whole genome sequencing of Rhodanobacter lindaniclasticus DSM 17932.</title>
        <authorList>
            <person name="Kumar S."/>
            <person name="Patil P."/>
            <person name="Patil P.B."/>
        </authorList>
    </citation>
    <scope>NUCLEOTIDE SEQUENCE [LARGE SCALE GENOMIC DNA]</scope>
    <source>
        <strain evidence="3 4">DSM 17932</strain>
    </source>
</reference>
<proteinExistence type="predicted"/>